<dbReference type="InterPro" id="IPR050660">
    <property type="entry name" value="NEK_Ser/Thr_kinase"/>
</dbReference>
<comment type="catalytic activity">
    <reaction evidence="9">
        <text>L-seryl-[protein] + ATP = O-phospho-L-seryl-[protein] + ADP + H(+)</text>
        <dbReference type="Rhea" id="RHEA:17989"/>
        <dbReference type="Rhea" id="RHEA-COMP:9863"/>
        <dbReference type="Rhea" id="RHEA-COMP:11604"/>
        <dbReference type="ChEBI" id="CHEBI:15378"/>
        <dbReference type="ChEBI" id="CHEBI:29999"/>
        <dbReference type="ChEBI" id="CHEBI:30616"/>
        <dbReference type="ChEBI" id="CHEBI:83421"/>
        <dbReference type="ChEBI" id="CHEBI:456216"/>
        <dbReference type="EC" id="2.7.11.1"/>
    </reaction>
</comment>
<feature type="region of interest" description="Disordered" evidence="11">
    <location>
        <begin position="445"/>
        <end position="478"/>
    </location>
</feature>
<evidence type="ECO:0000256" key="9">
    <source>
        <dbReference type="ARBA" id="ARBA00048679"/>
    </source>
</evidence>
<feature type="region of interest" description="Disordered" evidence="11">
    <location>
        <begin position="331"/>
        <end position="377"/>
    </location>
</feature>
<keyword evidence="12" id="KW-1133">Transmembrane helix</keyword>
<protein>
    <recommendedName>
        <fullName evidence="2">non-specific serine/threonine protein kinase</fullName>
        <ecNumber evidence="2">2.7.11.1</ecNumber>
    </recommendedName>
</protein>
<evidence type="ECO:0000256" key="8">
    <source>
        <dbReference type="ARBA" id="ARBA00047899"/>
    </source>
</evidence>
<evidence type="ECO:0000256" key="5">
    <source>
        <dbReference type="ARBA" id="ARBA00022741"/>
    </source>
</evidence>
<dbReference type="PROSITE" id="PS00107">
    <property type="entry name" value="PROTEIN_KINASE_ATP"/>
    <property type="match status" value="1"/>
</dbReference>
<dbReference type="Gene3D" id="1.10.510.10">
    <property type="entry name" value="Transferase(Phosphotransferase) domain 1"/>
    <property type="match status" value="1"/>
</dbReference>
<reference evidence="14" key="1">
    <citation type="submission" date="2022-06" db="EMBL/GenBank/DDBJ databases">
        <title>Genomic Encyclopedia of Archaeal and Bacterial Type Strains, Phase II (KMG-II): from individual species to whole genera.</title>
        <authorList>
            <person name="Goeker M."/>
        </authorList>
    </citation>
    <scope>NUCLEOTIDE SEQUENCE</scope>
    <source>
        <strain evidence="14">DSM 43935</strain>
    </source>
</reference>
<dbReference type="AlphaFoldDB" id="A0AAE3KJR2"/>
<comment type="caution">
    <text evidence="14">The sequence shown here is derived from an EMBL/GenBank/DDBJ whole genome shotgun (WGS) entry which is preliminary data.</text>
</comment>
<dbReference type="GO" id="GO:0005524">
    <property type="term" value="F:ATP binding"/>
    <property type="evidence" value="ECO:0007669"/>
    <property type="project" value="UniProtKB-UniRule"/>
</dbReference>
<organism evidence="14 15">
    <name type="scientific">Goodfellowiella coeruleoviolacea</name>
    <dbReference type="NCBI Taxonomy" id="334858"/>
    <lineage>
        <taxon>Bacteria</taxon>
        <taxon>Bacillati</taxon>
        <taxon>Actinomycetota</taxon>
        <taxon>Actinomycetes</taxon>
        <taxon>Pseudonocardiales</taxon>
        <taxon>Pseudonocardiaceae</taxon>
        <taxon>Goodfellowiella</taxon>
    </lineage>
</organism>
<feature type="compositionally biased region" description="Low complexity" evidence="11">
    <location>
        <begin position="445"/>
        <end position="458"/>
    </location>
</feature>
<sequence length="558" mass="57207">MSLLGSGGFGEVHLAWDAVERGWVAVKEFTGHDELALLRFVIESRIRVEHPHLLRTLAFRLVDDQAVLVTELARGGSVRQLVSQHGPLPWRWVVEVVDQTLAGLAELHARAVVHRDLKPANLLLRTPGSGRPDVVVGDFGVAAWRSVALTGAGAAIGTPGYLAPEYLDGRPPAPATDLFAVGVLAAELLAGRRLVHVSNSALFHIQTDWTVALPLPEGVPPPVAAVLRRLADPAVDRRFTSCDQARDALRTALAASPDEPAGLTSVAAPDLLAALPAGWSIAGPLGGAGVSGGGPPGGKTTVDGSVAGAGTPRLAEQVTAAAPATPVSLSAVDSPASFGPIGAPPDARTTVMGQPVPGQPMPQPLPQPLPQPVPSQPVPGQPVVGQPVVGHLAPSTGPVHPPGAAAPRSAGRGRRGRGRLWPVLVVFLLVLGGAGYGYLVVNRPGGSSSDDHSGQSVGTAGQQPSGSAGASATWHPQRVADCRPAELGETRVAAGRNQRCQRATGGGQQWVAEPDGGFPAGSNPSGPFPGERCSAEADRAASPLGEQLTCQSGTWRSR</sequence>
<name>A0AAE3KJR2_9PSEU</name>
<keyword evidence="12" id="KW-0472">Membrane</keyword>
<dbReference type="GO" id="GO:0004674">
    <property type="term" value="F:protein serine/threonine kinase activity"/>
    <property type="evidence" value="ECO:0007669"/>
    <property type="project" value="UniProtKB-KW"/>
</dbReference>
<evidence type="ECO:0000313" key="14">
    <source>
        <dbReference type="EMBL" id="MCP2169910.1"/>
    </source>
</evidence>
<evidence type="ECO:0000256" key="6">
    <source>
        <dbReference type="ARBA" id="ARBA00022777"/>
    </source>
</evidence>
<evidence type="ECO:0000259" key="13">
    <source>
        <dbReference type="PROSITE" id="PS50011"/>
    </source>
</evidence>
<dbReference type="PANTHER" id="PTHR43671:SF98">
    <property type="entry name" value="SERINE_THREONINE-PROTEIN KINASE NEK11"/>
    <property type="match status" value="1"/>
</dbReference>
<feature type="compositionally biased region" description="Polar residues" evidence="11">
    <location>
        <begin position="459"/>
        <end position="470"/>
    </location>
</feature>
<dbReference type="SMART" id="SM00220">
    <property type="entry name" value="S_TKc"/>
    <property type="match status" value="1"/>
</dbReference>
<proteinExistence type="inferred from homology"/>
<evidence type="ECO:0000256" key="4">
    <source>
        <dbReference type="ARBA" id="ARBA00022679"/>
    </source>
</evidence>
<feature type="region of interest" description="Disordered" evidence="11">
    <location>
        <begin position="493"/>
        <end position="558"/>
    </location>
</feature>
<dbReference type="Proteomes" id="UP001206128">
    <property type="component" value="Unassembled WGS sequence"/>
</dbReference>
<gene>
    <name evidence="14" type="ORF">LX83_006796</name>
</gene>
<dbReference type="PANTHER" id="PTHR43671">
    <property type="entry name" value="SERINE/THREONINE-PROTEIN KINASE NEK"/>
    <property type="match status" value="1"/>
</dbReference>
<comment type="catalytic activity">
    <reaction evidence="8">
        <text>L-threonyl-[protein] + ATP = O-phospho-L-threonyl-[protein] + ADP + H(+)</text>
        <dbReference type="Rhea" id="RHEA:46608"/>
        <dbReference type="Rhea" id="RHEA-COMP:11060"/>
        <dbReference type="Rhea" id="RHEA-COMP:11605"/>
        <dbReference type="ChEBI" id="CHEBI:15378"/>
        <dbReference type="ChEBI" id="CHEBI:30013"/>
        <dbReference type="ChEBI" id="CHEBI:30616"/>
        <dbReference type="ChEBI" id="CHEBI:61977"/>
        <dbReference type="ChEBI" id="CHEBI:456216"/>
        <dbReference type="EC" id="2.7.11.1"/>
    </reaction>
</comment>
<evidence type="ECO:0000256" key="2">
    <source>
        <dbReference type="ARBA" id="ARBA00012513"/>
    </source>
</evidence>
<evidence type="ECO:0000256" key="11">
    <source>
        <dbReference type="SAM" id="MobiDB-lite"/>
    </source>
</evidence>
<evidence type="ECO:0000256" key="12">
    <source>
        <dbReference type="SAM" id="Phobius"/>
    </source>
</evidence>
<evidence type="ECO:0000256" key="7">
    <source>
        <dbReference type="ARBA" id="ARBA00022840"/>
    </source>
</evidence>
<dbReference type="EC" id="2.7.11.1" evidence="2"/>
<dbReference type="InterPro" id="IPR008271">
    <property type="entry name" value="Ser/Thr_kinase_AS"/>
</dbReference>
<keyword evidence="15" id="KW-1185">Reference proteome</keyword>
<keyword evidence="6 14" id="KW-0418">Kinase</keyword>
<feature type="binding site" evidence="10">
    <location>
        <position position="27"/>
    </location>
    <ligand>
        <name>ATP</name>
        <dbReference type="ChEBI" id="CHEBI:30616"/>
    </ligand>
</feature>
<dbReference type="CDD" id="cd14014">
    <property type="entry name" value="STKc_PknB_like"/>
    <property type="match status" value="1"/>
</dbReference>
<feature type="transmembrane region" description="Helical" evidence="12">
    <location>
        <begin position="420"/>
        <end position="439"/>
    </location>
</feature>
<feature type="domain" description="Protein kinase" evidence="13">
    <location>
        <begin position="1"/>
        <end position="272"/>
    </location>
</feature>
<feature type="region of interest" description="Disordered" evidence="11">
    <location>
        <begin position="392"/>
        <end position="415"/>
    </location>
</feature>
<evidence type="ECO:0000256" key="10">
    <source>
        <dbReference type="PROSITE-ProRule" id="PRU10141"/>
    </source>
</evidence>
<comment type="similarity">
    <text evidence="1">Belongs to the protein kinase superfamily. NEK Ser/Thr protein kinase family. NIMA subfamily.</text>
</comment>
<dbReference type="SUPFAM" id="SSF56112">
    <property type="entry name" value="Protein kinase-like (PK-like)"/>
    <property type="match status" value="1"/>
</dbReference>
<dbReference type="InterPro" id="IPR011009">
    <property type="entry name" value="Kinase-like_dom_sf"/>
</dbReference>
<keyword evidence="12" id="KW-0812">Transmembrane</keyword>
<accession>A0AAE3KJR2</accession>
<keyword evidence="4" id="KW-0808">Transferase</keyword>
<dbReference type="InterPro" id="IPR017441">
    <property type="entry name" value="Protein_kinase_ATP_BS"/>
</dbReference>
<dbReference type="PROSITE" id="PS50011">
    <property type="entry name" value="PROTEIN_KINASE_DOM"/>
    <property type="match status" value="1"/>
</dbReference>
<feature type="compositionally biased region" description="Pro residues" evidence="11">
    <location>
        <begin position="357"/>
        <end position="377"/>
    </location>
</feature>
<keyword evidence="5 10" id="KW-0547">Nucleotide-binding</keyword>
<dbReference type="Pfam" id="PF00069">
    <property type="entry name" value="Pkinase"/>
    <property type="match status" value="1"/>
</dbReference>
<feature type="compositionally biased region" description="Polar residues" evidence="11">
    <location>
        <begin position="548"/>
        <end position="558"/>
    </location>
</feature>
<keyword evidence="3 14" id="KW-0723">Serine/threonine-protein kinase</keyword>
<evidence type="ECO:0000256" key="1">
    <source>
        <dbReference type="ARBA" id="ARBA00010886"/>
    </source>
</evidence>
<keyword evidence="7 10" id="KW-0067">ATP-binding</keyword>
<dbReference type="InterPro" id="IPR000719">
    <property type="entry name" value="Prot_kinase_dom"/>
</dbReference>
<dbReference type="PROSITE" id="PS00108">
    <property type="entry name" value="PROTEIN_KINASE_ST"/>
    <property type="match status" value="1"/>
</dbReference>
<evidence type="ECO:0000256" key="3">
    <source>
        <dbReference type="ARBA" id="ARBA00022527"/>
    </source>
</evidence>
<dbReference type="EMBL" id="JAMTCK010000022">
    <property type="protein sequence ID" value="MCP2169910.1"/>
    <property type="molecule type" value="Genomic_DNA"/>
</dbReference>
<evidence type="ECO:0000313" key="15">
    <source>
        <dbReference type="Proteomes" id="UP001206128"/>
    </source>
</evidence>